<dbReference type="InterPro" id="IPR020846">
    <property type="entry name" value="MFS_dom"/>
</dbReference>
<dbReference type="SUPFAM" id="SSF103473">
    <property type="entry name" value="MFS general substrate transporter"/>
    <property type="match status" value="2"/>
</dbReference>
<reference evidence="7 8" key="1">
    <citation type="submission" date="2017-12" db="EMBL/GenBank/DDBJ databases">
        <title>Comparative genomics of Botrytis spp.</title>
        <authorList>
            <person name="Valero-Jimenez C.A."/>
            <person name="Tapia P."/>
            <person name="Veloso J."/>
            <person name="Silva-Moreno E."/>
            <person name="Staats M."/>
            <person name="Valdes J.H."/>
            <person name="Van Kan J.A.L."/>
        </authorList>
    </citation>
    <scope>NUCLEOTIDE SEQUENCE [LARGE SCALE GENOMIC DNA]</scope>
    <source>
        <strain evidence="7 8">MUCL2120</strain>
    </source>
</reference>
<feature type="transmembrane region" description="Helical" evidence="5">
    <location>
        <begin position="466"/>
        <end position="489"/>
    </location>
</feature>
<feature type="transmembrane region" description="Helical" evidence="5">
    <location>
        <begin position="283"/>
        <end position="305"/>
    </location>
</feature>
<dbReference type="InterPro" id="IPR011701">
    <property type="entry name" value="MFS"/>
</dbReference>
<feature type="transmembrane region" description="Helical" evidence="5">
    <location>
        <begin position="119"/>
        <end position="137"/>
    </location>
</feature>
<comment type="caution">
    <text evidence="7">The sequence shown here is derived from an EMBL/GenBank/DDBJ whole genome shotgun (WGS) entry which is preliminary data.</text>
</comment>
<name>A0A4Z1I3V1_9HELO</name>
<evidence type="ECO:0000256" key="5">
    <source>
        <dbReference type="SAM" id="Phobius"/>
    </source>
</evidence>
<accession>A0A4Z1I3V1</accession>
<evidence type="ECO:0000256" key="3">
    <source>
        <dbReference type="ARBA" id="ARBA00022989"/>
    </source>
</evidence>
<feature type="transmembrane region" description="Helical" evidence="5">
    <location>
        <begin position="326"/>
        <end position="348"/>
    </location>
</feature>
<protein>
    <recommendedName>
        <fullName evidence="6">Major facilitator superfamily (MFS) profile domain-containing protein</fullName>
    </recommendedName>
</protein>
<feature type="domain" description="Major facilitator superfamily (MFS) profile" evidence="6">
    <location>
        <begin position="53"/>
        <end position="555"/>
    </location>
</feature>
<feature type="transmembrane region" description="Helical" evidence="5">
    <location>
        <begin position="176"/>
        <end position="194"/>
    </location>
</feature>
<feature type="transmembrane region" description="Helical" evidence="5">
    <location>
        <begin position="252"/>
        <end position="271"/>
    </location>
</feature>
<dbReference type="InterPro" id="IPR036259">
    <property type="entry name" value="MFS_trans_sf"/>
</dbReference>
<keyword evidence="4 5" id="KW-0472">Membrane</keyword>
<dbReference type="GO" id="GO:0022857">
    <property type="term" value="F:transmembrane transporter activity"/>
    <property type="evidence" value="ECO:0007669"/>
    <property type="project" value="InterPro"/>
</dbReference>
<dbReference type="Proteomes" id="UP000297452">
    <property type="component" value="Unassembled WGS sequence"/>
</dbReference>
<feature type="transmembrane region" description="Helical" evidence="5">
    <location>
        <begin position="52"/>
        <end position="78"/>
    </location>
</feature>
<dbReference type="GO" id="GO:0005886">
    <property type="term" value="C:plasma membrane"/>
    <property type="evidence" value="ECO:0007669"/>
    <property type="project" value="TreeGrafter"/>
</dbReference>
<evidence type="ECO:0000256" key="2">
    <source>
        <dbReference type="ARBA" id="ARBA00022692"/>
    </source>
</evidence>
<feature type="transmembrane region" description="Helical" evidence="5">
    <location>
        <begin position="90"/>
        <end position="107"/>
    </location>
</feature>
<feature type="transmembrane region" description="Helical" evidence="5">
    <location>
        <begin position="530"/>
        <end position="548"/>
    </location>
</feature>
<dbReference type="PROSITE" id="PS50850">
    <property type="entry name" value="MFS"/>
    <property type="match status" value="1"/>
</dbReference>
<keyword evidence="3 5" id="KW-1133">Transmembrane helix</keyword>
<feature type="transmembrane region" description="Helical" evidence="5">
    <location>
        <begin position="206"/>
        <end position="231"/>
    </location>
</feature>
<evidence type="ECO:0000313" key="8">
    <source>
        <dbReference type="Proteomes" id="UP000297452"/>
    </source>
</evidence>
<dbReference type="PANTHER" id="PTHR23501:SF43">
    <property type="entry name" value="MULTIDRUG TRANSPORTER, PUTATIVE (AFU_ORTHOLOGUE AFUA_6G03040)-RELATED"/>
    <property type="match status" value="1"/>
</dbReference>
<dbReference type="PANTHER" id="PTHR23501">
    <property type="entry name" value="MAJOR FACILITATOR SUPERFAMILY"/>
    <property type="match status" value="1"/>
</dbReference>
<feature type="transmembrane region" description="Helical" evidence="5">
    <location>
        <begin position="423"/>
        <end position="445"/>
    </location>
</feature>
<dbReference type="AlphaFoldDB" id="A0A4Z1I3V1"/>
<gene>
    <name evidence="7" type="ORF">BOTNAR_0233g00060</name>
</gene>
<sequence length="556" mass="59442">MTSLEVITTKQASGTLPSSVAPEKVVPEVSGAISDQSASDGTRYLSGWRLGLLTLGLCLSLMLSSLDITIVSSSLVTISDELQAFDQSSWIVNSYLTTYFSALIIWAKMSDLVGRKIMLVVALVIFLAFSGGCGGASNSTQLITFRALQGVGGAGIFSMVPIIVAEMVVPEQYGKFNGIVSLALAVSFLLGPLLGGAIPQHTTWRWIFWINLPIGMLGLVLVILAMPVGFPDNRSSKAILLPPKLSDLRGKFDYVGFLLLPTACIFLIVAFEEAGVAFAWNSALVITFLGLAFVLLALFFAWQRLLFLKQSARQPVIPWEFLKHRVLMCIYIYALLSGVPFVTLVIEIPQRVQNISNTSTLIAGVRVLPYTMSVVVGSAITGGLTAKGRIPPIYVLIAATVLQILGTGLLYSIPVTAHIPASFYGYEVLAGMGVGLGLTTLLSITPFIVEKRLLAVALGGVTQMRILGGAIGVAIATSLLSSNVISALADILPAEIVNHLLQNISSVALLSPGDQIAVRTAFAHGYKKQLVMILFFCAAELLAIGIMWEKKPRRLA</sequence>
<feature type="transmembrane region" description="Helical" evidence="5">
    <location>
        <begin position="393"/>
        <end position="411"/>
    </location>
</feature>
<feature type="transmembrane region" description="Helical" evidence="5">
    <location>
        <begin position="368"/>
        <end position="386"/>
    </location>
</feature>
<evidence type="ECO:0000256" key="4">
    <source>
        <dbReference type="ARBA" id="ARBA00023136"/>
    </source>
</evidence>
<evidence type="ECO:0000313" key="7">
    <source>
        <dbReference type="EMBL" id="TGO55975.1"/>
    </source>
</evidence>
<dbReference type="Gene3D" id="1.20.1720.10">
    <property type="entry name" value="Multidrug resistance protein D"/>
    <property type="match status" value="1"/>
</dbReference>
<dbReference type="Pfam" id="PF07690">
    <property type="entry name" value="MFS_1"/>
    <property type="match status" value="1"/>
</dbReference>
<dbReference type="OrthoDB" id="440553at2759"/>
<keyword evidence="8" id="KW-1185">Reference proteome</keyword>
<comment type="subcellular location">
    <subcellularLocation>
        <location evidence="1">Membrane</location>
        <topology evidence="1">Multi-pass membrane protein</topology>
    </subcellularLocation>
</comment>
<proteinExistence type="predicted"/>
<feature type="transmembrane region" description="Helical" evidence="5">
    <location>
        <begin position="143"/>
        <end position="164"/>
    </location>
</feature>
<dbReference type="EMBL" id="PQXJ01000233">
    <property type="protein sequence ID" value="TGO55975.1"/>
    <property type="molecule type" value="Genomic_DNA"/>
</dbReference>
<evidence type="ECO:0000259" key="6">
    <source>
        <dbReference type="PROSITE" id="PS50850"/>
    </source>
</evidence>
<keyword evidence="2 5" id="KW-0812">Transmembrane</keyword>
<organism evidence="7 8">
    <name type="scientific">Botryotinia narcissicola</name>
    <dbReference type="NCBI Taxonomy" id="278944"/>
    <lineage>
        <taxon>Eukaryota</taxon>
        <taxon>Fungi</taxon>
        <taxon>Dikarya</taxon>
        <taxon>Ascomycota</taxon>
        <taxon>Pezizomycotina</taxon>
        <taxon>Leotiomycetes</taxon>
        <taxon>Helotiales</taxon>
        <taxon>Sclerotiniaceae</taxon>
        <taxon>Botryotinia</taxon>
    </lineage>
</organism>
<dbReference type="PRINTS" id="PR01036">
    <property type="entry name" value="TCRTETB"/>
</dbReference>
<evidence type="ECO:0000256" key="1">
    <source>
        <dbReference type="ARBA" id="ARBA00004141"/>
    </source>
</evidence>